<proteinExistence type="predicted"/>
<dbReference type="OMA" id="KTQRHED"/>
<name>A0A803L086_CHEQI</name>
<feature type="region of interest" description="Disordered" evidence="1">
    <location>
        <begin position="176"/>
        <end position="198"/>
    </location>
</feature>
<dbReference type="PANTHER" id="PTHR34112:SF13">
    <property type="entry name" value="OS04G0448200 PROTEIN"/>
    <property type="match status" value="1"/>
</dbReference>
<feature type="region of interest" description="Disordered" evidence="1">
    <location>
        <begin position="268"/>
        <end position="296"/>
    </location>
</feature>
<protein>
    <submittedName>
        <fullName evidence="2">Uncharacterized protein</fullName>
    </submittedName>
</protein>
<feature type="region of interest" description="Disordered" evidence="1">
    <location>
        <begin position="328"/>
        <end position="406"/>
    </location>
</feature>
<reference evidence="2" key="2">
    <citation type="submission" date="2021-03" db="UniProtKB">
        <authorList>
            <consortium name="EnsemblPlants"/>
        </authorList>
    </citation>
    <scope>IDENTIFICATION</scope>
</reference>
<evidence type="ECO:0000313" key="2">
    <source>
        <dbReference type="EnsemblPlants" id="AUR62004696-RA:cds"/>
    </source>
</evidence>
<accession>A0A803L086</accession>
<keyword evidence="3" id="KW-1185">Reference proteome</keyword>
<dbReference type="EnsemblPlants" id="AUR62004696-RA">
    <property type="protein sequence ID" value="AUR62004696-RA:cds"/>
    <property type="gene ID" value="AUR62004696"/>
</dbReference>
<organism evidence="2 3">
    <name type="scientific">Chenopodium quinoa</name>
    <name type="common">Quinoa</name>
    <dbReference type="NCBI Taxonomy" id="63459"/>
    <lineage>
        <taxon>Eukaryota</taxon>
        <taxon>Viridiplantae</taxon>
        <taxon>Streptophyta</taxon>
        <taxon>Embryophyta</taxon>
        <taxon>Tracheophyta</taxon>
        <taxon>Spermatophyta</taxon>
        <taxon>Magnoliopsida</taxon>
        <taxon>eudicotyledons</taxon>
        <taxon>Gunneridae</taxon>
        <taxon>Pentapetalae</taxon>
        <taxon>Caryophyllales</taxon>
        <taxon>Chenopodiaceae</taxon>
        <taxon>Chenopodioideae</taxon>
        <taxon>Atripliceae</taxon>
        <taxon>Chenopodium</taxon>
    </lineage>
</organism>
<feature type="region of interest" description="Disordered" evidence="1">
    <location>
        <begin position="512"/>
        <end position="532"/>
    </location>
</feature>
<dbReference type="AlphaFoldDB" id="A0A803L086"/>
<feature type="compositionally biased region" description="Polar residues" evidence="1">
    <location>
        <begin position="336"/>
        <end position="347"/>
    </location>
</feature>
<feature type="compositionally biased region" description="Polar residues" evidence="1">
    <location>
        <begin position="105"/>
        <end position="117"/>
    </location>
</feature>
<evidence type="ECO:0000313" key="3">
    <source>
        <dbReference type="Proteomes" id="UP000596660"/>
    </source>
</evidence>
<reference evidence="2" key="1">
    <citation type="journal article" date="2017" name="Nature">
        <title>The genome of Chenopodium quinoa.</title>
        <authorList>
            <person name="Jarvis D.E."/>
            <person name="Ho Y.S."/>
            <person name="Lightfoot D.J."/>
            <person name="Schmoeckel S.M."/>
            <person name="Li B."/>
            <person name="Borm T.J.A."/>
            <person name="Ohyanagi H."/>
            <person name="Mineta K."/>
            <person name="Michell C.T."/>
            <person name="Saber N."/>
            <person name="Kharbatia N.M."/>
            <person name="Rupper R.R."/>
            <person name="Sharp A.R."/>
            <person name="Dally N."/>
            <person name="Boughton B.A."/>
            <person name="Woo Y.H."/>
            <person name="Gao G."/>
            <person name="Schijlen E.G.W.M."/>
            <person name="Guo X."/>
            <person name="Momin A.A."/>
            <person name="Negrao S."/>
            <person name="Al-Babili S."/>
            <person name="Gehring C."/>
            <person name="Roessner U."/>
            <person name="Jung C."/>
            <person name="Murphy K."/>
            <person name="Arold S.T."/>
            <person name="Gojobori T."/>
            <person name="van der Linden C.G."/>
            <person name="van Loo E.N."/>
            <person name="Jellen E.N."/>
            <person name="Maughan P.J."/>
            <person name="Tester M."/>
        </authorList>
    </citation>
    <scope>NUCLEOTIDE SEQUENCE [LARGE SCALE GENOMIC DNA]</scope>
    <source>
        <strain evidence="2">cv. PI 614886</strain>
    </source>
</reference>
<dbReference type="Gramene" id="AUR62004696-RA">
    <property type="protein sequence ID" value="AUR62004696-RA:cds"/>
    <property type="gene ID" value="AUR62004696"/>
</dbReference>
<feature type="compositionally biased region" description="Low complexity" evidence="1">
    <location>
        <begin position="84"/>
        <end position="100"/>
    </location>
</feature>
<sequence>MLQGNESKVDGNEVGDCEETSAPVMEKSEPSLVPEWLRSTGGGNLNHHVSSSKSDGPLLALPKRNRNLNSSGYLDAPHSSVLERSSSTNSRRISSSNGSIKQDKNPYSPSFRNSARNQRAKDREKLGNPDNWDSEYSDPLASIIGGRFEKDTLRRSQSMISRRPDELMQRRSVPDLRSRGHNMNGSGNGTIGSPSAGTQKVSFDKDFPLLGTDERPSTPDIARVPSPGMTRAVQSLSIGTSPLIGCEGWTSALAEVPVAASNSIVSSPSLQPTPCAVGGPPSSASTSSDAGTPNGLNMAEALVQGPVRPQNVQQQVVPTQRFEELPSVGSKKLIPMTSSMPKSSVLNPSDKLKPKTAARQNDGVAGPKNGQQQMPSLQSGSQVVRGGSGRADGLNPSSSKLLLLKPGREKVVSPAMKDVPAQTMKAATAVNGPSAGSNPVSLPSKNSTLLKHSNNDRKTPAYNMNGAQVVDKRLSHAQLQSRNDFFNLVRKKSKGGASAAVDSGSVVSSIVQNSGEEKEMASGPASPTDNSEVNCNGDTCNLAESFSDQRGSDLSHHELIHPEEELDFLRALGWEDDGGDDEGLTEEEINAFVEKYMKWRPESKLLQGLQSKFVESNAPASCPTGASSDSSL</sequence>
<feature type="compositionally biased region" description="Low complexity" evidence="1">
    <location>
        <begin position="376"/>
        <end position="385"/>
    </location>
</feature>
<dbReference type="Proteomes" id="UP000596660">
    <property type="component" value="Unplaced"/>
</dbReference>
<evidence type="ECO:0000256" key="1">
    <source>
        <dbReference type="SAM" id="MobiDB-lite"/>
    </source>
</evidence>
<feature type="compositionally biased region" description="Polar residues" evidence="1">
    <location>
        <begin position="181"/>
        <end position="198"/>
    </location>
</feature>
<dbReference type="PANTHER" id="PTHR34112">
    <property type="entry name" value="C-JUN-AMINO-TERMINAL KINASE-INTERACTING PROTEIN"/>
    <property type="match status" value="1"/>
</dbReference>
<feature type="compositionally biased region" description="Polar residues" evidence="1">
    <location>
        <begin position="282"/>
        <end position="295"/>
    </location>
</feature>
<feature type="region of interest" description="Disordered" evidence="1">
    <location>
        <begin position="1"/>
        <end position="139"/>
    </location>
</feature>